<evidence type="ECO:0000256" key="1">
    <source>
        <dbReference type="ARBA" id="ARBA00004683"/>
    </source>
</evidence>
<sequence length="373" mass="42895">MSTDPFSIVNDWLTFQKKYWETFSSLNPNDTSPKEFPQQSFDFIKNPWSDALDSWWKNASPTATPSVQDFFTQLIDQSKSYFQMAEQMNSAFQAASTVNQSVSQWQEAITGMLTGMKETFSVSPDAQKSLHNWMGIGGMPLDHWQRMASTLSFMPGDFFQDINTLDPLHMKDAIQGHLDRFISAPAVGHMRERQFLYQELYRLGNNYQTALQASLQFQNKMGLKSIERFQSCFKNMEEKGLQLESMRSVYDLWVDCCEEVYAESVTTDEYVEIHGNLINALMALKQHTRLLVDEVLESFNMPTRRELNALHDRSHEQWRENKKLRNELAALKEQVAAISKPEPAVKSKTPARTPPAAPVPKRTEKATRPADRK</sequence>
<evidence type="ECO:0000256" key="2">
    <source>
        <dbReference type="ARBA" id="ARBA00019066"/>
    </source>
</evidence>
<evidence type="ECO:0000313" key="5">
    <source>
        <dbReference type="EMBL" id="CAA9891264.1"/>
    </source>
</evidence>
<feature type="compositionally biased region" description="Basic and acidic residues" evidence="4">
    <location>
        <begin position="361"/>
        <end position="373"/>
    </location>
</feature>
<dbReference type="Pfam" id="PF09712">
    <property type="entry name" value="PHA_synth_III_E"/>
    <property type="match status" value="1"/>
</dbReference>
<dbReference type="RefSeq" id="WP_174626142.1">
    <property type="nucleotide sequence ID" value="NZ_CADCXN010000067.1"/>
</dbReference>
<evidence type="ECO:0000256" key="4">
    <source>
        <dbReference type="SAM" id="MobiDB-lite"/>
    </source>
</evidence>
<keyword evidence="3" id="KW-0583">PHB biosynthesis</keyword>
<reference evidence="5 6" key="1">
    <citation type="submission" date="2020-02" db="EMBL/GenBank/DDBJ databases">
        <authorList>
            <person name="Hogendoorn C."/>
        </authorList>
    </citation>
    <scope>NUCLEOTIDE SEQUENCE [LARGE SCALE GENOMIC DNA]</scope>
    <source>
        <strain evidence="5">METHB21</strain>
    </source>
</reference>
<dbReference type="GO" id="GO:0042619">
    <property type="term" value="P:poly-hydroxybutyrate biosynthetic process"/>
    <property type="evidence" value="ECO:0007669"/>
    <property type="project" value="UniProtKB-KW"/>
</dbReference>
<comment type="pathway">
    <text evidence="1">Biopolymer metabolism; poly-(R)-3-hydroxybutanoate biosynthesis.</text>
</comment>
<proteinExistence type="predicted"/>
<protein>
    <recommendedName>
        <fullName evidence="2">Poly(3-hydroxyalkanoate) polymerase subunit PhaE</fullName>
    </recommendedName>
</protein>
<name>A0A8S0WJE7_9GAMM</name>
<dbReference type="Proteomes" id="UP000494216">
    <property type="component" value="Unassembled WGS sequence"/>
</dbReference>
<comment type="caution">
    <text evidence="5">The sequence shown here is derived from an EMBL/GenBank/DDBJ whole genome shotgun (WGS) entry which is preliminary data.</text>
</comment>
<gene>
    <name evidence="5" type="ORF">METHB2_380037</name>
</gene>
<accession>A0A8S0WJE7</accession>
<keyword evidence="6" id="KW-1185">Reference proteome</keyword>
<dbReference type="AlphaFoldDB" id="A0A8S0WJE7"/>
<feature type="region of interest" description="Disordered" evidence="4">
    <location>
        <begin position="339"/>
        <end position="373"/>
    </location>
</feature>
<dbReference type="NCBIfam" id="TIGR01834">
    <property type="entry name" value="PHA_synth_III_E"/>
    <property type="match status" value="1"/>
</dbReference>
<evidence type="ECO:0000256" key="3">
    <source>
        <dbReference type="ARBA" id="ARBA00022752"/>
    </source>
</evidence>
<dbReference type="InterPro" id="IPR010123">
    <property type="entry name" value="PHA_synth_III_E"/>
</dbReference>
<dbReference type="EMBL" id="CADCXN010000067">
    <property type="protein sequence ID" value="CAA9891264.1"/>
    <property type="molecule type" value="Genomic_DNA"/>
</dbReference>
<evidence type="ECO:0000313" key="6">
    <source>
        <dbReference type="Proteomes" id="UP000494216"/>
    </source>
</evidence>
<organism evidence="5 6">
    <name type="scientific">Candidatus Methylobacter favarea</name>
    <dbReference type="NCBI Taxonomy" id="2707345"/>
    <lineage>
        <taxon>Bacteria</taxon>
        <taxon>Pseudomonadati</taxon>
        <taxon>Pseudomonadota</taxon>
        <taxon>Gammaproteobacteria</taxon>
        <taxon>Methylococcales</taxon>
        <taxon>Methylococcaceae</taxon>
        <taxon>Methylobacter</taxon>
    </lineage>
</organism>